<sequence>MNENTVYQVVNDYYLHHRTLYENFSGLIQVMPALNEVYHITNMFDKCINDIIQHLNEYTGQYKYTGWNLNNVEKICSKYEDETAYIPIYLRKQYDENNLNALSITDKKFSNDKIQLTINTAFERNNYIYDLHHELFHALQMYIVDNKNLISEEKTHINFDEEKDVIEKRKITNTFLQIADGIIYYCSKSEQNAQLQATIPFLKEHKIYRDKKTTEHIIELISKSEDYNCFYKFKFYFDKIEYWWTSGNKIFYGNLCTLAYFYKKYSGDKLSKDIVIDENFIMNLPNKSESEKEKIAGQIFSIISDNFETYKKKLYDLIFVHCLQ</sequence>
<organism evidence="1 2">
    <name type="scientific">phage Lak_Megaphage_Sonny</name>
    <dbReference type="NCBI Taxonomy" id="3109229"/>
    <lineage>
        <taxon>Viruses</taxon>
        <taxon>Duplodnaviria</taxon>
        <taxon>Heunggongvirae</taxon>
        <taxon>Uroviricota</taxon>
        <taxon>Caudoviricetes</taxon>
        <taxon>Caudoviricetes code 15 clade</taxon>
    </lineage>
</organism>
<evidence type="ECO:0000313" key="1">
    <source>
        <dbReference type="EMBL" id="WQJ53548.1"/>
    </source>
</evidence>
<keyword evidence="2" id="KW-1185">Reference proteome</keyword>
<dbReference type="EMBL" id="OR769223">
    <property type="protein sequence ID" value="WQJ53548.1"/>
    <property type="molecule type" value="Genomic_DNA"/>
</dbReference>
<dbReference type="Proteomes" id="UP001358193">
    <property type="component" value="Segment"/>
</dbReference>
<reference evidence="1 2" key="1">
    <citation type="submission" date="2023-11" db="EMBL/GenBank/DDBJ databases">
        <authorList>
            <person name="Cook R."/>
            <person name="Crisci M."/>
            <person name="Pye H."/>
            <person name="Adriaenssens E."/>
            <person name="Santini J."/>
        </authorList>
    </citation>
    <scope>NUCLEOTIDE SEQUENCE [LARGE SCALE GENOMIC DNA]</scope>
    <source>
        <strain evidence="1">Lak_Megaphage_Sonny</strain>
    </source>
</reference>
<proteinExistence type="predicted"/>
<protein>
    <submittedName>
        <fullName evidence="1">Uncharacterized protein</fullName>
    </submittedName>
</protein>
<evidence type="ECO:0000313" key="2">
    <source>
        <dbReference type="Proteomes" id="UP001358193"/>
    </source>
</evidence>
<accession>A0ABZ0Z6A4</accession>
<name>A0ABZ0Z6A4_9CAUD</name>